<dbReference type="Proteomes" id="UP001054945">
    <property type="component" value="Unassembled WGS sequence"/>
</dbReference>
<evidence type="ECO:0000313" key="1">
    <source>
        <dbReference type="EMBL" id="GIX69628.1"/>
    </source>
</evidence>
<dbReference type="EMBL" id="BPLR01019603">
    <property type="protein sequence ID" value="GIX69628.1"/>
    <property type="molecule type" value="Genomic_DNA"/>
</dbReference>
<comment type="caution">
    <text evidence="1">The sequence shown here is derived from an EMBL/GenBank/DDBJ whole genome shotgun (WGS) entry which is preliminary data.</text>
</comment>
<accession>A0AAV4MB07</accession>
<keyword evidence="2" id="KW-1185">Reference proteome</keyword>
<dbReference type="AlphaFoldDB" id="A0AAV4MB07"/>
<reference evidence="1 2" key="1">
    <citation type="submission" date="2021-06" db="EMBL/GenBank/DDBJ databases">
        <title>Caerostris extrusa draft genome.</title>
        <authorList>
            <person name="Kono N."/>
            <person name="Arakawa K."/>
        </authorList>
    </citation>
    <scope>NUCLEOTIDE SEQUENCE [LARGE SCALE GENOMIC DNA]</scope>
</reference>
<organism evidence="1 2">
    <name type="scientific">Caerostris extrusa</name>
    <name type="common">Bark spider</name>
    <name type="synonym">Caerostris bankana</name>
    <dbReference type="NCBI Taxonomy" id="172846"/>
    <lineage>
        <taxon>Eukaryota</taxon>
        <taxon>Metazoa</taxon>
        <taxon>Ecdysozoa</taxon>
        <taxon>Arthropoda</taxon>
        <taxon>Chelicerata</taxon>
        <taxon>Arachnida</taxon>
        <taxon>Araneae</taxon>
        <taxon>Araneomorphae</taxon>
        <taxon>Entelegynae</taxon>
        <taxon>Araneoidea</taxon>
        <taxon>Araneidae</taxon>
        <taxon>Caerostris</taxon>
    </lineage>
</organism>
<name>A0AAV4MB07_CAEEX</name>
<gene>
    <name evidence="1" type="ORF">CEXT_663011</name>
</gene>
<evidence type="ECO:0000313" key="2">
    <source>
        <dbReference type="Proteomes" id="UP001054945"/>
    </source>
</evidence>
<protein>
    <submittedName>
        <fullName evidence="1">Uncharacterized protein</fullName>
    </submittedName>
</protein>
<proteinExistence type="predicted"/>
<sequence>MTHNRLSDLASRFVYLTETLITNDKPEEKLSTIRQKTLSPIQPLSHVNLDLTLVSEVVYNFCCVETSSTAGVDKIREKELNKVVWNGRHLNVLDPTKYGYGLRIENYAKICVRN</sequence>